<dbReference type="Proteomes" id="UP000053244">
    <property type="component" value="Unassembled WGS sequence"/>
</dbReference>
<evidence type="ECO:0000313" key="4">
    <source>
        <dbReference type="Proteomes" id="UP000053244"/>
    </source>
</evidence>
<dbReference type="SUPFAM" id="SSF63817">
    <property type="entry name" value="Sortase"/>
    <property type="match status" value="1"/>
</dbReference>
<dbReference type="Pfam" id="PF04203">
    <property type="entry name" value="Sortase"/>
    <property type="match status" value="1"/>
</dbReference>
<dbReference type="EMBL" id="LLZH01000281">
    <property type="protein sequence ID" value="KUL29315.1"/>
    <property type="molecule type" value="Genomic_DNA"/>
</dbReference>
<dbReference type="InterPro" id="IPR005754">
    <property type="entry name" value="Sortase"/>
</dbReference>
<dbReference type="NCBIfam" id="NF033748">
    <property type="entry name" value="class_F_sortase"/>
    <property type="match status" value="1"/>
</dbReference>
<accession>A0A101JLW1</accession>
<keyword evidence="2" id="KW-0812">Transmembrane</keyword>
<proteinExistence type="predicted"/>
<keyword evidence="1" id="KW-0378">Hydrolase</keyword>
<dbReference type="GO" id="GO:0016787">
    <property type="term" value="F:hydrolase activity"/>
    <property type="evidence" value="ECO:0007669"/>
    <property type="project" value="UniProtKB-KW"/>
</dbReference>
<comment type="caution">
    <text evidence="3">The sequence shown here is derived from an EMBL/GenBank/DDBJ whole genome shotgun (WGS) entry which is preliminary data.</text>
</comment>
<keyword evidence="2" id="KW-1133">Transmembrane helix</keyword>
<reference evidence="3 4" key="1">
    <citation type="submission" date="2015-10" db="EMBL/GenBank/DDBJ databases">
        <authorList>
            <person name="Gilbert D.G."/>
        </authorList>
    </citation>
    <scope>NUCLEOTIDE SEQUENCE [LARGE SCALE GENOMIC DNA]</scope>
    <source>
        <strain evidence="3 4">NRRL B-16712</strain>
    </source>
</reference>
<dbReference type="InterPro" id="IPR042001">
    <property type="entry name" value="Sortase_F"/>
</dbReference>
<dbReference type="Gene3D" id="2.40.260.10">
    <property type="entry name" value="Sortase"/>
    <property type="match status" value="1"/>
</dbReference>
<evidence type="ECO:0000256" key="1">
    <source>
        <dbReference type="ARBA" id="ARBA00022801"/>
    </source>
</evidence>
<sequence>MAGADHPAPAATKAGSRWGRYALPAAVLVLAAVGITALVTGAREQPHQPPLAASVVGAAPPEGAVTPAGTAPSAGAAATSTAAGGTLTVGPLMSTSVPTRVVIPALDVDVPLTGLGLQADGAMQVPTDAKTVGWYTRAPTPGALGPAVLAGHVDFKNKPGTFNKLTDLKAGDSINVDRADGSMAMFRVVKVDRYAKDRFPTDAVYGAINRAGLRLITCGGDFDSAAGHYEDNIVVYADLAMAHPA</sequence>
<feature type="transmembrane region" description="Helical" evidence="2">
    <location>
        <begin position="21"/>
        <end position="42"/>
    </location>
</feature>
<dbReference type="CDD" id="cd05829">
    <property type="entry name" value="Sortase_F"/>
    <property type="match status" value="1"/>
</dbReference>
<evidence type="ECO:0000256" key="2">
    <source>
        <dbReference type="SAM" id="Phobius"/>
    </source>
</evidence>
<dbReference type="InterPro" id="IPR023365">
    <property type="entry name" value="Sortase_dom-sf"/>
</dbReference>
<protein>
    <submittedName>
        <fullName evidence="3">Peptidase C60</fullName>
    </submittedName>
</protein>
<dbReference type="AlphaFoldDB" id="A0A101JLW1"/>
<name>A0A101JLW1_9ACTN</name>
<keyword evidence="2" id="KW-0472">Membrane</keyword>
<evidence type="ECO:0000313" key="3">
    <source>
        <dbReference type="EMBL" id="KUL29315.1"/>
    </source>
</evidence>
<organism evidence="3 4">
    <name type="scientific">Actinoplanes awajinensis subsp. mycoplanecinus</name>
    <dbReference type="NCBI Taxonomy" id="135947"/>
    <lineage>
        <taxon>Bacteria</taxon>
        <taxon>Bacillati</taxon>
        <taxon>Actinomycetota</taxon>
        <taxon>Actinomycetes</taxon>
        <taxon>Micromonosporales</taxon>
        <taxon>Micromonosporaceae</taxon>
        <taxon>Actinoplanes</taxon>
    </lineage>
</organism>
<gene>
    <name evidence="3" type="ORF">ADL15_29185</name>
</gene>
<keyword evidence="4" id="KW-1185">Reference proteome</keyword>